<protein>
    <submittedName>
        <fullName evidence="1">Uncharacterized protein</fullName>
    </submittedName>
</protein>
<evidence type="ECO:0000313" key="1">
    <source>
        <dbReference type="EMBL" id="KIJ25188.1"/>
    </source>
</evidence>
<dbReference type="EMBL" id="KN837428">
    <property type="protein sequence ID" value="KIJ25188.1"/>
    <property type="molecule type" value="Genomic_DNA"/>
</dbReference>
<organism evidence="1 2">
    <name type="scientific">Sphaerobolus stellatus (strain SS14)</name>
    <dbReference type="NCBI Taxonomy" id="990650"/>
    <lineage>
        <taxon>Eukaryota</taxon>
        <taxon>Fungi</taxon>
        <taxon>Dikarya</taxon>
        <taxon>Basidiomycota</taxon>
        <taxon>Agaricomycotina</taxon>
        <taxon>Agaricomycetes</taxon>
        <taxon>Phallomycetidae</taxon>
        <taxon>Geastrales</taxon>
        <taxon>Sphaerobolaceae</taxon>
        <taxon>Sphaerobolus</taxon>
    </lineage>
</organism>
<name>A0A0C9T849_SPHS4</name>
<dbReference type="HOGENOM" id="CLU_2051155_0_0_1"/>
<keyword evidence="2" id="KW-1185">Reference proteome</keyword>
<dbReference type="AlphaFoldDB" id="A0A0C9T849"/>
<reference evidence="1 2" key="1">
    <citation type="submission" date="2014-06" db="EMBL/GenBank/DDBJ databases">
        <title>Evolutionary Origins and Diversification of the Mycorrhizal Mutualists.</title>
        <authorList>
            <consortium name="DOE Joint Genome Institute"/>
            <consortium name="Mycorrhizal Genomics Consortium"/>
            <person name="Kohler A."/>
            <person name="Kuo A."/>
            <person name="Nagy L.G."/>
            <person name="Floudas D."/>
            <person name="Copeland A."/>
            <person name="Barry K.W."/>
            <person name="Cichocki N."/>
            <person name="Veneault-Fourrey C."/>
            <person name="LaButti K."/>
            <person name="Lindquist E.A."/>
            <person name="Lipzen A."/>
            <person name="Lundell T."/>
            <person name="Morin E."/>
            <person name="Murat C."/>
            <person name="Riley R."/>
            <person name="Ohm R."/>
            <person name="Sun H."/>
            <person name="Tunlid A."/>
            <person name="Henrissat B."/>
            <person name="Grigoriev I.V."/>
            <person name="Hibbett D.S."/>
            <person name="Martin F."/>
        </authorList>
    </citation>
    <scope>NUCLEOTIDE SEQUENCE [LARGE SCALE GENOMIC DNA]</scope>
    <source>
        <strain evidence="1 2">SS14</strain>
    </source>
</reference>
<gene>
    <name evidence="1" type="ORF">M422DRAFT_56090</name>
</gene>
<proteinExistence type="predicted"/>
<accession>A0A0C9T849</accession>
<dbReference type="Proteomes" id="UP000054279">
    <property type="component" value="Unassembled WGS sequence"/>
</dbReference>
<evidence type="ECO:0000313" key="2">
    <source>
        <dbReference type="Proteomes" id="UP000054279"/>
    </source>
</evidence>
<sequence>MAEDLVGCRSWVKGLPKALNGCLCLDLNVSNEEFEWGNMPTKKGLTPEQLAVELAEQSVQRLETYFRYYYTSHGKKRETDPSDDSFEPELKSSRAVWENFIAQLPYLLPEGIPGPEEAAE</sequence>